<keyword evidence="2" id="KW-1185">Reference proteome</keyword>
<proteinExistence type="predicted"/>
<dbReference type="RefSeq" id="WP_394632616.1">
    <property type="nucleotide sequence ID" value="NZ_JBIHSE010000002.1"/>
</dbReference>
<gene>
    <name evidence="1" type="ORF">ACGRHZ_19455</name>
</gene>
<dbReference type="EMBL" id="JBIHSE010000002">
    <property type="protein sequence ID" value="MFH0273449.1"/>
    <property type="molecule type" value="Genomic_DNA"/>
</dbReference>
<name>A0ABW7JBE8_9VIBR</name>
<protein>
    <submittedName>
        <fullName evidence="1">XRE family transcriptional regulator</fullName>
    </submittedName>
</protein>
<evidence type="ECO:0000313" key="2">
    <source>
        <dbReference type="Proteomes" id="UP001607221"/>
    </source>
</evidence>
<accession>A0ABW7JBE8</accession>
<dbReference type="Proteomes" id="UP001607221">
    <property type="component" value="Unassembled WGS sequence"/>
</dbReference>
<sequence>MSIFYNGHFEFYREGSYMTYCFKDELSRWVDTRDISRKDLIALLQNNYYEEFKGLDSITLSRWFTGKSIPPIYKQFYIAKCLDIDLIEVLLRMDLSKVRYSNKHDLVISTLVRALDFSISNLSYRKVSGPPKSEIKSLTINEYSDMFKEFNHNISPLKRFYQDLQEKASDVKYQCVLIKNDQEATVGHWYGMVNIEGINGLPSFITLPQEEAERSCLIGVGYFTSSAHYFELIVQALCYYLIRYSSKKDYAYFFIVDFQPLIAFSKLVFNAEEVKYYPPKEKGSMGVYLFRHNIIKSISNPVLLKKVKEKLECLVDCDPSCNLCNLRDFRKDEMIIGNGIPFLDVTESRTHV</sequence>
<organism evidence="1 2">
    <name type="scientific">Vibrio jasicida</name>
    <dbReference type="NCBI Taxonomy" id="766224"/>
    <lineage>
        <taxon>Bacteria</taxon>
        <taxon>Pseudomonadati</taxon>
        <taxon>Pseudomonadota</taxon>
        <taxon>Gammaproteobacteria</taxon>
        <taxon>Vibrionales</taxon>
        <taxon>Vibrionaceae</taxon>
        <taxon>Vibrio</taxon>
    </lineage>
</organism>
<evidence type="ECO:0000313" key="1">
    <source>
        <dbReference type="EMBL" id="MFH0273449.1"/>
    </source>
</evidence>
<reference evidence="1 2" key="1">
    <citation type="submission" date="2024-10" db="EMBL/GenBank/DDBJ databases">
        <authorList>
            <person name="Yibar A."/>
            <person name="Saticioglu I.B."/>
            <person name="Duman M."/>
            <person name="Ajmi N."/>
            <person name="Gurler F."/>
            <person name="Ay H."/>
            <person name="Onuk E."/>
            <person name="Guler S."/>
            <person name="Romalde J.L."/>
        </authorList>
    </citation>
    <scope>NUCLEOTIDE SEQUENCE [LARGE SCALE GENOMIC DNA]</scope>
    <source>
        <strain evidence="1 2">1-TCBS-A</strain>
    </source>
</reference>
<comment type="caution">
    <text evidence="1">The sequence shown here is derived from an EMBL/GenBank/DDBJ whole genome shotgun (WGS) entry which is preliminary data.</text>
</comment>